<evidence type="ECO:0000313" key="4">
    <source>
        <dbReference type="Proteomes" id="UP000243217"/>
    </source>
</evidence>
<keyword evidence="2" id="KW-0812">Transmembrane</keyword>
<dbReference type="PRINTS" id="PR01217">
    <property type="entry name" value="PRICHEXTENSN"/>
</dbReference>
<feature type="compositionally biased region" description="Low complexity" evidence="1">
    <location>
        <begin position="55"/>
        <end position="70"/>
    </location>
</feature>
<dbReference type="AlphaFoldDB" id="A0A1V9Y8S6"/>
<feature type="compositionally biased region" description="Low complexity" evidence="1">
    <location>
        <begin position="1"/>
        <end position="17"/>
    </location>
</feature>
<keyword evidence="4" id="KW-1185">Reference proteome</keyword>
<dbReference type="STRING" id="74557.A0A1V9Y8S6"/>
<accession>A0A1V9Y8S6</accession>
<proteinExistence type="predicted"/>
<sequence>MSDTSAPSTAPLTAVPTTVPPSPTPTTTEAPTTTVPPTTSVPTTPAPTETPSPEPTITTATPSPVPTTTSPSPPPTPTSIVPPPTASPQASIVDDTTDPPTTVPSTPTIPPTSTNSTSASDNSIDSNVLAGVLGGVAGGCLLLVGLICYVRSHREEKEVERDSTFWPISPPTAILEAHNTPHKSLGFSMLHKATTSHDGSRSTAISDDILDSFAPNRRSSALFFREDITQPKTVHIDVVDPRASNILGTSYDVDVVTHTTGNGLANNFSYNVDKDRFSSRHSSIREDNSYTL</sequence>
<dbReference type="EMBL" id="JNBS01004846">
    <property type="protein sequence ID" value="OQR82058.1"/>
    <property type="molecule type" value="Genomic_DNA"/>
</dbReference>
<dbReference type="OrthoDB" id="79730at2759"/>
<feature type="compositionally biased region" description="Low complexity" evidence="1">
    <location>
        <begin position="25"/>
        <end position="43"/>
    </location>
</feature>
<name>A0A1V9Y8S6_9STRA</name>
<keyword evidence="2" id="KW-0472">Membrane</keyword>
<comment type="caution">
    <text evidence="3">The sequence shown here is derived from an EMBL/GenBank/DDBJ whole genome shotgun (WGS) entry which is preliminary data.</text>
</comment>
<dbReference type="Proteomes" id="UP000243217">
    <property type="component" value="Unassembled WGS sequence"/>
</dbReference>
<evidence type="ECO:0000256" key="1">
    <source>
        <dbReference type="SAM" id="MobiDB-lite"/>
    </source>
</evidence>
<feature type="compositionally biased region" description="Low complexity" evidence="1">
    <location>
        <begin position="87"/>
        <end position="122"/>
    </location>
</feature>
<gene>
    <name evidence="3" type="ORF">THRCLA_23250</name>
</gene>
<organism evidence="3 4">
    <name type="scientific">Thraustotheca clavata</name>
    <dbReference type="NCBI Taxonomy" id="74557"/>
    <lineage>
        <taxon>Eukaryota</taxon>
        <taxon>Sar</taxon>
        <taxon>Stramenopiles</taxon>
        <taxon>Oomycota</taxon>
        <taxon>Saprolegniomycetes</taxon>
        <taxon>Saprolegniales</taxon>
        <taxon>Achlyaceae</taxon>
        <taxon>Thraustotheca</taxon>
    </lineage>
</organism>
<protein>
    <submittedName>
        <fullName evidence="3">Uncharacterized protein</fullName>
    </submittedName>
</protein>
<feature type="compositionally biased region" description="Pro residues" evidence="1">
    <location>
        <begin position="44"/>
        <end position="54"/>
    </location>
</feature>
<feature type="compositionally biased region" description="Pro residues" evidence="1">
    <location>
        <begin position="71"/>
        <end position="86"/>
    </location>
</feature>
<reference evidence="3 4" key="1">
    <citation type="journal article" date="2014" name="Genome Biol. Evol.">
        <title>The secreted proteins of Achlya hypogyna and Thraustotheca clavata identify the ancestral oomycete secretome and reveal gene acquisitions by horizontal gene transfer.</title>
        <authorList>
            <person name="Misner I."/>
            <person name="Blouin N."/>
            <person name="Leonard G."/>
            <person name="Richards T.A."/>
            <person name="Lane C.E."/>
        </authorList>
    </citation>
    <scope>NUCLEOTIDE SEQUENCE [LARGE SCALE GENOMIC DNA]</scope>
    <source>
        <strain evidence="3 4">ATCC 34112</strain>
    </source>
</reference>
<keyword evidence="2" id="KW-1133">Transmembrane helix</keyword>
<feature type="region of interest" description="Disordered" evidence="1">
    <location>
        <begin position="1"/>
        <end position="122"/>
    </location>
</feature>
<feature type="transmembrane region" description="Helical" evidence="2">
    <location>
        <begin position="128"/>
        <end position="150"/>
    </location>
</feature>
<evidence type="ECO:0000256" key="2">
    <source>
        <dbReference type="SAM" id="Phobius"/>
    </source>
</evidence>
<evidence type="ECO:0000313" key="3">
    <source>
        <dbReference type="EMBL" id="OQR82058.1"/>
    </source>
</evidence>